<reference evidence="2" key="3">
    <citation type="submission" date="2025-09" db="UniProtKB">
        <authorList>
            <consortium name="Ensembl"/>
        </authorList>
    </citation>
    <scope>IDENTIFICATION</scope>
</reference>
<dbReference type="PANTHER" id="PTHR20982:SF10">
    <property type="entry name" value="RIBOSOME-RECYCLING FACTOR, MITOCHONDRIAL"/>
    <property type="match status" value="1"/>
</dbReference>
<dbReference type="Ensembl" id="ENSPPYT00000056479.1">
    <property type="protein sequence ID" value="ENSPPYP00000030329.1"/>
    <property type="gene ID" value="ENSPPYG00000034575.1"/>
</dbReference>
<dbReference type="PANTHER" id="PTHR20982">
    <property type="entry name" value="RIBOSOME RECYCLING FACTOR"/>
    <property type="match status" value="1"/>
</dbReference>
<dbReference type="GO" id="GO:0005739">
    <property type="term" value="C:mitochondrion"/>
    <property type="evidence" value="ECO:0007669"/>
    <property type="project" value="TreeGrafter"/>
</dbReference>
<proteinExistence type="predicted"/>
<reference evidence="2" key="2">
    <citation type="submission" date="2025-08" db="UniProtKB">
        <authorList>
            <consortium name="Ensembl"/>
        </authorList>
    </citation>
    <scope>IDENTIFICATION</scope>
</reference>
<evidence type="ECO:0000313" key="3">
    <source>
        <dbReference type="Proteomes" id="UP000001595"/>
    </source>
</evidence>
<dbReference type="GO" id="GO:0043023">
    <property type="term" value="F:ribosomal large subunit binding"/>
    <property type="evidence" value="ECO:0007669"/>
    <property type="project" value="TreeGrafter"/>
</dbReference>
<accession>A0A8I5TQE5</accession>
<dbReference type="AlphaFoldDB" id="A0A8I5TQE5"/>
<reference evidence="2 3" key="1">
    <citation type="submission" date="2008-02" db="EMBL/GenBank/DDBJ databases">
        <title>A 6x draft sequence assembly of the Pongo pygmaeus abelii genome.</title>
        <authorList>
            <person name="Wilson R.K."/>
            <person name="Mardis E."/>
        </authorList>
    </citation>
    <scope>NUCLEOTIDE SEQUENCE [LARGE SCALE GENOMIC DNA]</scope>
</reference>
<dbReference type="GeneTree" id="ENSGT00390000005084"/>
<feature type="region of interest" description="Disordered" evidence="1">
    <location>
        <begin position="126"/>
        <end position="162"/>
    </location>
</feature>
<evidence type="ECO:0000256" key="1">
    <source>
        <dbReference type="SAM" id="MobiDB-lite"/>
    </source>
</evidence>
<evidence type="ECO:0000313" key="2">
    <source>
        <dbReference type="Ensembl" id="ENSPPYP00000030329.1"/>
    </source>
</evidence>
<name>A0A8I5TQE5_PONAB</name>
<keyword evidence="3" id="KW-1185">Reference proteome</keyword>
<protein>
    <submittedName>
        <fullName evidence="2">Uncharacterized protein</fullName>
    </submittedName>
</protein>
<feature type="compositionally biased region" description="Polar residues" evidence="1">
    <location>
        <begin position="134"/>
        <end position="150"/>
    </location>
</feature>
<dbReference type="InterPro" id="IPR002661">
    <property type="entry name" value="Ribosome_recyc_fac"/>
</dbReference>
<dbReference type="GO" id="GO:0006412">
    <property type="term" value="P:translation"/>
    <property type="evidence" value="ECO:0007669"/>
    <property type="project" value="InterPro"/>
</dbReference>
<sequence length="191" mass="21551">MALGLKCSRMVHPAFRNYLAASIRPVLEVTLKTVHERQHGRRQYMAYSAVPVHHFATKKAKAKGKGKSQTRVNISAAFVEDIINLEEVNEEMKSVIEALKDNFNKTLNIRTSPVYSCSYQGYKRKWNESESRSGRGTNSGTHSPSNQRAQRNAGETGQTEHQQGQILFMEGLYQCNEQAEEIQGYSLGGYH</sequence>
<dbReference type="Proteomes" id="UP000001595">
    <property type="component" value="Chromosome X"/>
</dbReference>
<organism evidence="2 3">
    <name type="scientific">Pongo abelii</name>
    <name type="common">Sumatran orangutan</name>
    <name type="synonym">Pongo pygmaeus abelii</name>
    <dbReference type="NCBI Taxonomy" id="9601"/>
    <lineage>
        <taxon>Eukaryota</taxon>
        <taxon>Metazoa</taxon>
        <taxon>Chordata</taxon>
        <taxon>Craniata</taxon>
        <taxon>Vertebrata</taxon>
        <taxon>Euteleostomi</taxon>
        <taxon>Mammalia</taxon>
        <taxon>Eutheria</taxon>
        <taxon>Euarchontoglires</taxon>
        <taxon>Primates</taxon>
        <taxon>Haplorrhini</taxon>
        <taxon>Catarrhini</taxon>
        <taxon>Hominidae</taxon>
        <taxon>Pongo</taxon>
    </lineage>
</organism>